<evidence type="ECO:0000313" key="3">
    <source>
        <dbReference type="Proteomes" id="UP000180098"/>
    </source>
</evidence>
<dbReference type="Proteomes" id="UP000180098">
    <property type="component" value="Unassembled WGS sequence"/>
</dbReference>
<dbReference type="EMBL" id="MLQQ01000027">
    <property type="protein sequence ID" value="OIJ11487.1"/>
    <property type="molecule type" value="Genomic_DNA"/>
</dbReference>
<gene>
    <name evidence="2" type="ORF">BKP35_12145</name>
</gene>
<dbReference type="Pfam" id="PF01381">
    <property type="entry name" value="HTH_3"/>
    <property type="match status" value="1"/>
</dbReference>
<protein>
    <recommendedName>
        <fullName evidence="1">HTH cro/C1-type domain-containing protein</fullName>
    </recommendedName>
</protein>
<reference evidence="2 3" key="1">
    <citation type="submission" date="2016-10" db="EMBL/GenBank/DDBJ databases">
        <title>Draft genome sequences of four alkaliphilic bacteria belonging to the Anaerobacillus genus.</title>
        <authorList>
            <person name="Bassil N.M."/>
            <person name="Lloyd J.R."/>
        </authorList>
    </citation>
    <scope>NUCLEOTIDE SEQUENCE [LARGE SCALE GENOMIC DNA]</scope>
    <source>
        <strain evidence="2 3">DSM 15340</strain>
    </source>
</reference>
<dbReference type="AlphaFoldDB" id="A0A1S2LIH4"/>
<proteinExistence type="predicted"/>
<keyword evidence="3" id="KW-1185">Reference proteome</keyword>
<dbReference type="Pfam" id="PF18768">
    <property type="entry name" value="RNPP_C"/>
    <property type="match status" value="1"/>
</dbReference>
<dbReference type="InterPro" id="IPR001387">
    <property type="entry name" value="Cro/C1-type_HTH"/>
</dbReference>
<dbReference type="PANTHER" id="PTHR37038:SF14">
    <property type="entry name" value="TRANSCRIPTIONAL ACTIVATOR"/>
    <property type="match status" value="1"/>
</dbReference>
<feature type="domain" description="HTH cro/C1-type" evidence="1">
    <location>
        <begin position="9"/>
        <end position="63"/>
    </location>
</feature>
<accession>A0A1S2LIH4</accession>
<dbReference type="SUPFAM" id="SSF48452">
    <property type="entry name" value="TPR-like"/>
    <property type="match status" value="1"/>
</dbReference>
<dbReference type="CDD" id="cd00093">
    <property type="entry name" value="HTH_XRE"/>
    <property type="match status" value="1"/>
</dbReference>
<name>A0A1S2LIH4_9BACI</name>
<dbReference type="InterPro" id="IPR041315">
    <property type="entry name" value="PlcR_TPR"/>
</dbReference>
<evidence type="ECO:0000259" key="1">
    <source>
        <dbReference type="PROSITE" id="PS50943"/>
    </source>
</evidence>
<comment type="caution">
    <text evidence="2">The sequence shown here is derived from an EMBL/GenBank/DDBJ whole genome shotgun (WGS) entry which is preliminary data.</text>
</comment>
<organism evidence="2 3">
    <name type="scientific">Anaerobacillus arseniciselenatis</name>
    <dbReference type="NCBI Taxonomy" id="85682"/>
    <lineage>
        <taxon>Bacteria</taxon>
        <taxon>Bacillati</taxon>
        <taxon>Bacillota</taxon>
        <taxon>Bacilli</taxon>
        <taxon>Bacillales</taxon>
        <taxon>Bacillaceae</taxon>
        <taxon>Anaerobacillus</taxon>
    </lineage>
</organism>
<dbReference type="PANTHER" id="PTHR37038">
    <property type="entry name" value="TRANSCRIPTIONAL REGULATOR-RELATED"/>
    <property type="match status" value="1"/>
</dbReference>
<dbReference type="InterPro" id="IPR010982">
    <property type="entry name" value="Lambda_DNA-bd_dom_sf"/>
</dbReference>
<dbReference type="GO" id="GO:0003677">
    <property type="term" value="F:DNA binding"/>
    <property type="evidence" value="ECO:0007669"/>
    <property type="project" value="InterPro"/>
</dbReference>
<dbReference type="SMART" id="SM00530">
    <property type="entry name" value="HTH_XRE"/>
    <property type="match status" value="1"/>
</dbReference>
<sequence>MQYNIGLKIKELRKYWRMTQEELADNICSQAMISTIENDENVYTSALLLNALSQRLGVSIDYFFQETNVTNYSYVNEVCDQLTKLIQFKEYAQAYDMVKLEKKNPLFNKVIHLKQFLLWREAICINYLYDNKKLSLKLLEEALSYSETTSKNFSNRDIEIYISKAIMLNELSQFSEADLLYVKLINFCEKSPNIIKKSILINLYYNAARNADLLNDEKKALNFCENGINLCQKEQTMFLLGYLFYLKGQILYKKIGEYSEEVLKWYEEANWVFKKNGDFGNYKLILDKINTIKVACN</sequence>
<dbReference type="InterPro" id="IPR011990">
    <property type="entry name" value="TPR-like_helical_dom_sf"/>
</dbReference>
<evidence type="ECO:0000313" key="2">
    <source>
        <dbReference type="EMBL" id="OIJ11487.1"/>
    </source>
</evidence>
<dbReference type="PROSITE" id="PS50943">
    <property type="entry name" value="HTH_CROC1"/>
    <property type="match status" value="1"/>
</dbReference>
<dbReference type="SUPFAM" id="SSF47413">
    <property type="entry name" value="lambda repressor-like DNA-binding domains"/>
    <property type="match status" value="1"/>
</dbReference>
<dbReference type="RefSeq" id="WP_071313627.1">
    <property type="nucleotide sequence ID" value="NZ_MLQQ01000027.1"/>
</dbReference>
<dbReference type="OrthoDB" id="1150409at2"/>
<dbReference type="Gene3D" id="1.25.40.10">
    <property type="entry name" value="Tetratricopeptide repeat domain"/>
    <property type="match status" value="1"/>
</dbReference>
<dbReference type="InterPro" id="IPR053163">
    <property type="entry name" value="HTH-type_regulator_Rgg"/>
</dbReference>